<evidence type="ECO:0000259" key="3">
    <source>
        <dbReference type="Pfam" id="PF00882"/>
    </source>
</evidence>
<gene>
    <name evidence="4" type="ORF">ACFQBQ_10005</name>
</gene>
<keyword evidence="2" id="KW-0732">Signal</keyword>
<organism evidence="4 5">
    <name type="scientific">Granulicella cerasi</name>
    <dbReference type="NCBI Taxonomy" id="741063"/>
    <lineage>
        <taxon>Bacteria</taxon>
        <taxon>Pseudomonadati</taxon>
        <taxon>Acidobacteriota</taxon>
        <taxon>Terriglobia</taxon>
        <taxon>Terriglobales</taxon>
        <taxon>Acidobacteriaceae</taxon>
        <taxon>Granulicella</taxon>
    </lineage>
</organism>
<name>A0ABW1Z9Q6_9BACT</name>
<feature type="region of interest" description="Disordered" evidence="1">
    <location>
        <begin position="337"/>
        <end position="390"/>
    </location>
</feature>
<feature type="chain" id="PRO_5046518193" evidence="2">
    <location>
        <begin position="27"/>
        <end position="484"/>
    </location>
</feature>
<dbReference type="EMBL" id="JBHSWI010000001">
    <property type="protein sequence ID" value="MFC6645904.1"/>
    <property type="molecule type" value="Genomic_DNA"/>
</dbReference>
<comment type="caution">
    <text evidence="4">The sequence shown here is derived from an EMBL/GenBank/DDBJ whole genome shotgun (WGS) entry which is preliminary data.</text>
</comment>
<dbReference type="InterPro" id="IPR029002">
    <property type="entry name" value="PLPC/GPLD1"/>
</dbReference>
<evidence type="ECO:0000256" key="1">
    <source>
        <dbReference type="SAM" id="MobiDB-lite"/>
    </source>
</evidence>
<accession>A0ABW1Z9Q6</accession>
<dbReference type="Pfam" id="PF00882">
    <property type="entry name" value="Zn_dep_PLPC"/>
    <property type="match status" value="1"/>
</dbReference>
<keyword evidence="5" id="KW-1185">Reference proteome</keyword>
<feature type="domain" description="Phospholipase C/D" evidence="3">
    <location>
        <begin position="31"/>
        <end position="205"/>
    </location>
</feature>
<sequence length="484" mass="53577">MRLRWLIQSAATLLLCAAAAPRASEAYSLQTHEQLIDLTWQSSIVPLLLSRYPTLTPDQIEHARAYAYGGCVIQDIGYYPFGDANFSNLTHYVRSGDFIVNLFRNAGNADELAFAVGALSHYIGDNIGHPTATNLAVPVEFPKLEKRYGKSVNYSQGAHEHVQTEFGFDIHEIAMHRFAPVHYLRHVGLAVPTRQLALAFYQTYGLQEDFTDRKHSRINVSTYRFATRKFIPRIAYAVTVLKRSHEVPDAANDPSVTELAARMAQVSQQNHWDDYRKSAGIGTYSLAGLIWILPKVGPIKMAAVKGPTEATQHDYAHSVMASATALDHVLVRFTPPPATRPSAEIAAAEDSKKDPQSSNAVPELPGASQTVIRGSHDPQHPLANRDLDTGREVKPAAYPLTDMTYAKLLHRLVLHPTTPIPPGIKRDILAYYANLELPYETKRHPGHWDVVLMDLVVLRGMPTSADAVPYPTYGKGDNDDFAGN</sequence>
<evidence type="ECO:0000313" key="4">
    <source>
        <dbReference type="EMBL" id="MFC6645904.1"/>
    </source>
</evidence>
<evidence type="ECO:0000256" key="2">
    <source>
        <dbReference type="SAM" id="SignalP"/>
    </source>
</evidence>
<dbReference type="Proteomes" id="UP001596391">
    <property type="component" value="Unassembled WGS sequence"/>
</dbReference>
<proteinExistence type="predicted"/>
<feature type="signal peptide" evidence="2">
    <location>
        <begin position="1"/>
        <end position="26"/>
    </location>
</feature>
<reference evidence="5" key="1">
    <citation type="journal article" date="2019" name="Int. J. Syst. Evol. Microbiol.">
        <title>The Global Catalogue of Microorganisms (GCM) 10K type strain sequencing project: providing services to taxonomists for standard genome sequencing and annotation.</title>
        <authorList>
            <consortium name="The Broad Institute Genomics Platform"/>
            <consortium name="The Broad Institute Genome Sequencing Center for Infectious Disease"/>
            <person name="Wu L."/>
            <person name="Ma J."/>
        </authorList>
    </citation>
    <scope>NUCLEOTIDE SEQUENCE [LARGE SCALE GENOMIC DNA]</scope>
    <source>
        <strain evidence="5">CGMCC 1.16026</strain>
    </source>
</reference>
<evidence type="ECO:0000313" key="5">
    <source>
        <dbReference type="Proteomes" id="UP001596391"/>
    </source>
</evidence>
<feature type="compositionally biased region" description="Basic and acidic residues" evidence="1">
    <location>
        <begin position="374"/>
        <end position="390"/>
    </location>
</feature>
<protein>
    <submittedName>
        <fullName evidence="4">Zinc dependent phospholipase C family protein</fullName>
    </submittedName>
</protein>
<dbReference type="RefSeq" id="WP_263369614.1">
    <property type="nucleotide sequence ID" value="NZ_JAGSYD010000001.1"/>
</dbReference>